<sequence>MRYSPFCDRISGEGVAAWDIHQRAVHDQRAGRDVIILSIGDPDFDTPAGITDTAIASLKRGDTHYSDILGYPNLRAAIAAHHKRLSGQDVTAANVSAVAGCQPGLFAASMCLLAPGDEVVVLEPMYLTYEATIRASGATLKRVSQRPENNFHLDPADLEKAITPKTKALFFATPSNPTGAMMSAEVAKAVADIAIRHDLWVVADEVYAGLTFGKKHVSIAGLPGMGERTVTVSSLSKSHAMTGWRIGWMVGPEELIHHVHNLGLCNQYGMPPFIQHAATYALTHDVPEVEAMRQAYQRRRDTAIARLNQVPGLSCHVPEAGMFMMLDVRKTGLSAYDFAWGLYNETGVSVLDASPFGPSADGHVRVSFVIDEKSLDEACSRIARYTNTLKSVKA</sequence>
<evidence type="ECO:0000256" key="5">
    <source>
        <dbReference type="ARBA" id="ARBA00022898"/>
    </source>
</evidence>
<dbReference type="EMBL" id="JAXCLW010000002">
    <property type="protein sequence ID" value="MDY0882951.1"/>
    <property type="molecule type" value="Genomic_DNA"/>
</dbReference>
<evidence type="ECO:0000256" key="2">
    <source>
        <dbReference type="ARBA" id="ARBA00007441"/>
    </source>
</evidence>
<dbReference type="PANTHER" id="PTHR46383">
    <property type="entry name" value="ASPARTATE AMINOTRANSFERASE"/>
    <property type="match status" value="1"/>
</dbReference>
<comment type="caution">
    <text evidence="9">The sequence shown here is derived from an EMBL/GenBank/DDBJ whole genome shotgun (WGS) entry which is preliminary data.</text>
</comment>
<comment type="catalytic activity">
    <reaction evidence="6">
        <text>L-aspartate + 2-oxoglutarate = oxaloacetate + L-glutamate</text>
        <dbReference type="Rhea" id="RHEA:21824"/>
        <dbReference type="ChEBI" id="CHEBI:16452"/>
        <dbReference type="ChEBI" id="CHEBI:16810"/>
        <dbReference type="ChEBI" id="CHEBI:29985"/>
        <dbReference type="ChEBI" id="CHEBI:29991"/>
        <dbReference type="EC" id="2.6.1.1"/>
    </reaction>
</comment>
<evidence type="ECO:0000256" key="7">
    <source>
        <dbReference type="RuleBase" id="RU000481"/>
    </source>
</evidence>
<reference evidence="9 10" key="1">
    <citation type="journal article" date="2016" name="Antonie Van Leeuwenhoek">
        <title>Dongia soli sp. nov., isolated from soil from Dokdo, Korea.</title>
        <authorList>
            <person name="Kim D.U."/>
            <person name="Lee H."/>
            <person name="Kim H."/>
            <person name="Kim S.G."/>
            <person name="Ka J.O."/>
        </authorList>
    </citation>
    <scope>NUCLEOTIDE SEQUENCE [LARGE SCALE GENOMIC DNA]</scope>
    <source>
        <strain evidence="9 10">D78</strain>
    </source>
</reference>
<feature type="domain" description="Aminotransferase class I/classII large" evidence="8">
    <location>
        <begin position="33"/>
        <end position="382"/>
    </location>
</feature>
<accession>A0ABU5EAR2</accession>
<dbReference type="RefSeq" id="WP_320508007.1">
    <property type="nucleotide sequence ID" value="NZ_JAXCLW010000002.1"/>
</dbReference>
<evidence type="ECO:0000313" key="9">
    <source>
        <dbReference type="EMBL" id="MDY0882951.1"/>
    </source>
</evidence>
<dbReference type="InterPro" id="IPR015424">
    <property type="entry name" value="PyrdxlP-dep_Trfase"/>
</dbReference>
<dbReference type="PANTHER" id="PTHR46383:SF1">
    <property type="entry name" value="ASPARTATE AMINOTRANSFERASE"/>
    <property type="match status" value="1"/>
</dbReference>
<dbReference type="PROSITE" id="PS00105">
    <property type="entry name" value="AA_TRANSFER_CLASS_1"/>
    <property type="match status" value="1"/>
</dbReference>
<comment type="cofactor">
    <cofactor evidence="1 7">
        <name>pyridoxal 5'-phosphate</name>
        <dbReference type="ChEBI" id="CHEBI:597326"/>
    </cofactor>
</comment>
<dbReference type="InterPro" id="IPR004838">
    <property type="entry name" value="NHTrfase_class1_PyrdxlP-BS"/>
</dbReference>
<dbReference type="InterPro" id="IPR050596">
    <property type="entry name" value="AspAT/PAT-like"/>
</dbReference>
<evidence type="ECO:0000256" key="6">
    <source>
        <dbReference type="ARBA" id="ARBA00049185"/>
    </source>
</evidence>
<dbReference type="InterPro" id="IPR015421">
    <property type="entry name" value="PyrdxlP-dep_Trfase_major"/>
</dbReference>
<evidence type="ECO:0000256" key="4">
    <source>
        <dbReference type="ARBA" id="ARBA00022679"/>
    </source>
</evidence>
<dbReference type="GO" id="GO:0008483">
    <property type="term" value="F:transaminase activity"/>
    <property type="evidence" value="ECO:0007669"/>
    <property type="project" value="UniProtKB-KW"/>
</dbReference>
<dbReference type="InterPro" id="IPR015422">
    <property type="entry name" value="PyrdxlP-dep_Trfase_small"/>
</dbReference>
<dbReference type="EC" id="2.6.1.-" evidence="7"/>
<evidence type="ECO:0000259" key="8">
    <source>
        <dbReference type="Pfam" id="PF00155"/>
    </source>
</evidence>
<dbReference type="InterPro" id="IPR004839">
    <property type="entry name" value="Aminotransferase_I/II_large"/>
</dbReference>
<dbReference type="Proteomes" id="UP001279642">
    <property type="component" value="Unassembled WGS sequence"/>
</dbReference>
<proteinExistence type="inferred from homology"/>
<gene>
    <name evidence="9" type="ORF">SMD27_08855</name>
</gene>
<dbReference type="Gene3D" id="3.90.1150.10">
    <property type="entry name" value="Aspartate Aminotransferase, domain 1"/>
    <property type="match status" value="1"/>
</dbReference>
<keyword evidence="5" id="KW-0663">Pyridoxal phosphate</keyword>
<comment type="similarity">
    <text evidence="2 7">Belongs to the class-I pyridoxal-phosphate-dependent aminotransferase family.</text>
</comment>
<evidence type="ECO:0000256" key="1">
    <source>
        <dbReference type="ARBA" id="ARBA00001933"/>
    </source>
</evidence>
<dbReference type="CDD" id="cd00609">
    <property type="entry name" value="AAT_like"/>
    <property type="match status" value="1"/>
</dbReference>
<keyword evidence="4 7" id="KW-0808">Transferase</keyword>
<protein>
    <recommendedName>
        <fullName evidence="7">Aminotransferase</fullName>
        <ecNumber evidence="7">2.6.1.-</ecNumber>
    </recommendedName>
</protein>
<evidence type="ECO:0000313" key="10">
    <source>
        <dbReference type="Proteomes" id="UP001279642"/>
    </source>
</evidence>
<name>A0ABU5EAR2_9PROT</name>
<keyword evidence="10" id="KW-1185">Reference proteome</keyword>
<evidence type="ECO:0000256" key="3">
    <source>
        <dbReference type="ARBA" id="ARBA00022576"/>
    </source>
</evidence>
<organism evidence="9 10">
    <name type="scientific">Dongia soli</name>
    <dbReference type="NCBI Taxonomy" id="600628"/>
    <lineage>
        <taxon>Bacteria</taxon>
        <taxon>Pseudomonadati</taxon>
        <taxon>Pseudomonadota</taxon>
        <taxon>Alphaproteobacteria</taxon>
        <taxon>Rhodospirillales</taxon>
        <taxon>Dongiaceae</taxon>
        <taxon>Dongia</taxon>
    </lineage>
</organism>
<keyword evidence="3 7" id="KW-0032">Aminotransferase</keyword>
<dbReference type="Pfam" id="PF00155">
    <property type="entry name" value="Aminotran_1_2"/>
    <property type="match status" value="1"/>
</dbReference>
<dbReference type="Gene3D" id="3.40.640.10">
    <property type="entry name" value="Type I PLP-dependent aspartate aminotransferase-like (Major domain)"/>
    <property type="match status" value="1"/>
</dbReference>
<dbReference type="SUPFAM" id="SSF53383">
    <property type="entry name" value="PLP-dependent transferases"/>
    <property type="match status" value="1"/>
</dbReference>